<accession>A0A845ADJ0</accession>
<dbReference type="RefSeq" id="WP_160751736.1">
    <property type="nucleotide sequence ID" value="NZ_WTYA01000001.1"/>
</dbReference>
<evidence type="ECO:0000313" key="3">
    <source>
        <dbReference type="Proteomes" id="UP000439780"/>
    </source>
</evidence>
<proteinExistence type="predicted"/>
<gene>
    <name evidence="2" type="ORF">GRI58_01260</name>
</gene>
<evidence type="ECO:0000313" key="2">
    <source>
        <dbReference type="EMBL" id="MXP27449.1"/>
    </source>
</evidence>
<organism evidence="2 3">
    <name type="scientific">Qipengyuania algicida</name>
    <dbReference type="NCBI Taxonomy" id="1836209"/>
    <lineage>
        <taxon>Bacteria</taxon>
        <taxon>Pseudomonadati</taxon>
        <taxon>Pseudomonadota</taxon>
        <taxon>Alphaproteobacteria</taxon>
        <taxon>Sphingomonadales</taxon>
        <taxon>Erythrobacteraceae</taxon>
        <taxon>Qipengyuania</taxon>
    </lineage>
</organism>
<protein>
    <submittedName>
        <fullName evidence="2">DUF1311 domain-containing protein</fullName>
    </submittedName>
</protein>
<feature type="domain" description="Lysozyme inhibitor LprI-like N-terminal" evidence="1">
    <location>
        <begin position="41"/>
        <end position="126"/>
    </location>
</feature>
<dbReference type="Pfam" id="PF07007">
    <property type="entry name" value="LprI"/>
    <property type="match status" value="1"/>
</dbReference>
<dbReference type="OrthoDB" id="7340239at2"/>
<sequence>MADFLYLAMQDLCMIFPMLLISLAIPGQSDDPYPPDTICMAEDTVGMIECQKRALSVWDVRLNDEYKKALDRVGMASREKLRQAQKSWLRYRAANCEVYESHGGTIHFLLGGGCMLRMTRERTLELRGFDAGYE</sequence>
<dbReference type="EMBL" id="WTYA01000001">
    <property type="protein sequence ID" value="MXP27449.1"/>
    <property type="molecule type" value="Genomic_DNA"/>
</dbReference>
<dbReference type="Proteomes" id="UP000439780">
    <property type="component" value="Unassembled WGS sequence"/>
</dbReference>
<dbReference type="AlphaFoldDB" id="A0A845ADJ0"/>
<comment type="caution">
    <text evidence="2">The sequence shown here is derived from an EMBL/GenBank/DDBJ whole genome shotgun (WGS) entry which is preliminary data.</text>
</comment>
<dbReference type="InterPro" id="IPR009739">
    <property type="entry name" value="LprI-like_N"/>
</dbReference>
<keyword evidence="3" id="KW-1185">Reference proteome</keyword>
<evidence type="ECO:0000259" key="1">
    <source>
        <dbReference type="Pfam" id="PF07007"/>
    </source>
</evidence>
<reference evidence="2 3" key="1">
    <citation type="submission" date="2019-12" db="EMBL/GenBank/DDBJ databases">
        <title>Genomic-based taxomic classification of the family Erythrobacteraceae.</title>
        <authorList>
            <person name="Xu L."/>
        </authorList>
    </citation>
    <scope>NUCLEOTIDE SEQUENCE [LARGE SCALE GENOMIC DNA]</scope>
    <source>
        <strain evidence="2 3">KEMB 9005-328</strain>
    </source>
</reference>
<name>A0A845ADJ0_9SPHN</name>
<dbReference type="PANTHER" id="PTHR39176:SF1">
    <property type="entry name" value="PERIPLASMIC PROTEIN"/>
    <property type="match status" value="1"/>
</dbReference>
<dbReference type="Gene3D" id="1.20.1270.180">
    <property type="match status" value="1"/>
</dbReference>
<dbReference type="PANTHER" id="PTHR39176">
    <property type="entry name" value="PERIPLASMIC PROTEIN-RELATED"/>
    <property type="match status" value="1"/>
</dbReference>